<dbReference type="EMBL" id="GBXM01023963">
    <property type="protein sequence ID" value="JAH84614.1"/>
    <property type="molecule type" value="Transcribed_RNA"/>
</dbReference>
<evidence type="ECO:0000313" key="2">
    <source>
        <dbReference type="EMBL" id="JAH84614.1"/>
    </source>
</evidence>
<feature type="transmembrane region" description="Helical" evidence="1">
    <location>
        <begin position="20"/>
        <end position="41"/>
    </location>
</feature>
<name>A0A0E9W2J2_ANGAN</name>
<protein>
    <submittedName>
        <fullName evidence="2">Uncharacterized protein</fullName>
    </submittedName>
</protein>
<organism evidence="2">
    <name type="scientific">Anguilla anguilla</name>
    <name type="common">European freshwater eel</name>
    <name type="synonym">Muraena anguilla</name>
    <dbReference type="NCBI Taxonomy" id="7936"/>
    <lineage>
        <taxon>Eukaryota</taxon>
        <taxon>Metazoa</taxon>
        <taxon>Chordata</taxon>
        <taxon>Craniata</taxon>
        <taxon>Vertebrata</taxon>
        <taxon>Euteleostomi</taxon>
        <taxon>Actinopterygii</taxon>
        <taxon>Neopterygii</taxon>
        <taxon>Teleostei</taxon>
        <taxon>Anguilliformes</taxon>
        <taxon>Anguillidae</taxon>
        <taxon>Anguilla</taxon>
    </lineage>
</organism>
<keyword evidence="1" id="KW-0472">Membrane</keyword>
<reference evidence="2" key="1">
    <citation type="submission" date="2014-11" db="EMBL/GenBank/DDBJ databases">
        <authorList>
            <person name="Amaro Gonzalez C."/>
        </authorList>
    </citation>
    <scope>NUCLEOTIDE SEQUENCE</scope>
</reference>
<dbReference type="AlphaFoldDB" id="A0A0E9W2J2"/>
<keyword evidence="1" id="KW-0812">Transmembrane</keyword>
<reference evidence="2" key="2">
    <citation type="journal article" date="2015" name="Fish Shellfish Immunol.">
        <title>Early steps in the European eel (Anguilla anguilla)-Vibrio vulnificus interaction in the gills: Role of the RtxA13 toxin.</title>
        <authorList>
            <person name="Callol A."/>
            <person name="Pajuelo D."/>
            <person name="Ebbesson L."/>
            <person name="Teles M."/>
            <person name="MacKenzie S."/>
            <person name="Amaro C."/>
        </authorList>
    </citation>
    <scope>NUCLEOTIDE SEQUENCE</scope>
</reference>
<proteinExistence type="predicted"/>
<accession>A0A0E9W2J2</accession>
<evidence type="ECO:0000256" key="1">
    <source>
        <dbReference type="SAM" id="Phobius"/>
    </source>
</evidence>
<keyword evidence="1" id="KW-1133">Transmembrane helix</keyword>
<sequence>MAERMNKHRNWDWDLWVGSIVSQTLTVFFCNVYFLILSFVFRPVVARLGGFPPDWATFEM</sequence>